<feature type="domain" description="C3H1-type" evidence="9">
    <location>
        <begin position="302"/>
        <end position="330"/>
    </location>
</feature>
<feature type="region of interest" description="Disordered" evidence="8">
    <location>
        <begin position="456"/>
        <end position="503"/>
    </location>
</feature>
<evidence type="ECO:0000256" key="6">
    <source>
        <dbReference type="PROSITE-ProRule" id="PRU00723"/>
    </source>
</evidence>
<evidence type="ECO:0000256" key="8">
    <source>
        <dbReference type="SAM" id="MobiDB-lite"/>
    </source>
</evidence>
<dbReference type="InterPro" id="IPR012677">
    <property type="entry name" value="Nucleotide-bd_a/b_plait_sf"/>
</dbReference>
<dbReference type="CDD" id="cd12257">
    <property type="entry name" value="RRM1_RBM26_like"/>
    <property type="match status" value="1"/>
</dbReference>
<dbReference type="SMART" id="SM00356">
    <property type="entry name" value="ZnF_C3H1"/>
    <property type="match status" value="1"/>
</dbReference>
<keyword evidence="10" id="KW-1185">Reference proteome</keyword>
<dbReference type="STRING" id="451379.A0A0N5AKW3"/>
<feature type="compositionally biased region" description="Basic and acidic residues" evidence="8">
    <location>
        <begin position="238"/>
        <end position="255"/>
    </location>
</feature>
<accession>A0A0N5AKW3</accession>
<feature type="compositionally biased region" description="Low complexity" evidence="8">
    <location>
        <begin position="459"/>
        <end position="470"/>
    </location>
</feature>
<keyword evidence="1 6" id="KW-0479">Metal-binding</keyword>
<dbReference type="InterPro" id="IPR000504">
    <property type="entry name" value="RRM_dom"/>
</dbReference>
<evidence type="ECO:0000259" key="9">
    <source>
        <dbReference type="PROSITE" id="PS50103"/>
    </source>
</evidence>
<evidence type="ECO:0000256" key="2">
    <source>
        <dbReference type="ARBA" id="ARBA00022771"/>
    </source>
</evidence>
<feature type="region of interest" description="Disordered" evidence="8">
    <location>
        <begin position="236"/>
        <end position="305"/>
    </location>
</feature>
<sequence length="894" mass="100358">MVFGSVSIKCPSIVSDVVVLSSEFNQSLKECCNKCTMIIDHQDALRVWLAKEVAPVCDAEPEALAKYVQALLKKDKPENELMEFCIEQLDVFLQAHARPFVTKLFDVIKERSYFSQQVAAKPASSNESSTEVSSKSAATSSFDKRKDSDERKETREKDLDDRKKPSQNEKEREQRKVRDERDNERKSAQDGPTSSLAAPQRTVRKRISPPLASRDDLRRDGIMSYRLLCSFERRRSRSPRERRIERGERTSDRRNQLLQTARGSHRQSERYKNDRSDRAERKQRSRSPYERVRRDKSVDSVERRKKRCRDYDEKGYCMKGDQCIYDHGPDPLVVDDNSFEKMVSGGTKTTTVVPQITPNFSIPPPGYTPVNPPPPGVDSVYMANSTAVPTVIISEGYNPEAPALSASPAVMPPPVPISVDFSVPPPTIQYSTPSWVPPVYPTSSANVLVQPSTPYDPVQSSTATSLQSSTVIKQQPQLSRGGGPARRGRNNIGNYGNNGVGAPVVNNNRTLQVRKIPNELNNITKLNEHFAQFGQIVNIQVCYDGDLEAALITYATRLEAMAAYKSTIPILNNRFIKVFWHNPTAQTGQGPKLSQQANTSTVKFNSKGSLTKAIMVGNQEPTSVQQTNGEKKPLTQAQVLSENEKFSEIRRKRKLVKENKMRLLDLNRRKTDLLEKQFEQQKIVIEKIQKTTNITTRKELLKQSEIILKTLDESVSTLKKELEDLAKKLIALSREDVETKANANGTGIVEANGLKCGVDDDNELGPGVKKARADSSQTTDKRTRVIVVRSFPSEYEDQLTKFMESFGDLEDVDIPDRNHGDTITAYFTFKKRRDAEQFNQAIELAGNFNSCDLIVDWAPKGGYEGDGVVPDEKRHPAERVTPAALLASCPLEEL</sequence>
<dbReference type="InterPro" id="IPR045137">
    <property type="entry name" value="RBM26/27"/>
</dbReference>
<dbReference type="InterPro" id="IPR002483">
    <property type="entry name" value="PWI_dom"/>
</dbReference>
<keyword evidence="3 6" id="KW-0862">Zinc</keyword>
<dbReference type="GO" id="GO:0003723">
    <property type="term" value="F:RNA binding"/>
    <property type="evidence" value="ECO:0007669"/>
    <property type="project" value="UniProtKB-KW"/>
</dbReference>
<keyword evidence="4" id="KW-0694">RNA-binding</keyword>
<feature type="compositionally biased region" description="Low complexity" evidence="8">
    <location>
        <begin position="490"/>
        <end position="503"/>
    </location>
</feature>
<protein>
    <submittedName>
        <fullName evidence="11">C3H1-type domain-containing protein</fullName>
    </submittedName>
</protein>
<keyword evidence="2 6" id="KW-0863">Zinc-finger</keyword>
<name>A0A0N5AKW3_9BILA</name>
<dbReference type="InterPro" id="IPR035979">
    <property type="entry name" value="RBD_domain_sf"/>
</dbReference>
<dbReference type="PANTHER" id="PTHR14398:SF0">
    <property type="entry name" value="ZINC FINGER PROTEIN SWM"/>
    <property type="match status" value="1"/>
</dbReference>
<dbReference type="Pfam" id="PF01480">
    <property type="entry name" value="PWI"/>
    <property type="match status" value="1"/>
</dbReference>
<dbReference type="GO" id="GO:0005634">
    <property type="term" value="C:nucleus"/>
    <property type="evidence" value="ECO:0007669"/>
    <property type="project" value="TreeGrafter"/>
</dbReference>
<dbReference type="WBParaSite" id="SMUV_0000515001-mRNA-1">
    <property type="protein sequence ID" value="SMUV_0000515001-mRNA-1"/>
    <property type="gene ID" value="SMUV_0000515001"/>
</dbReference>
<evidence type="ECO:0000256" key="4">
    <source>
        <dbReference type="ARBA" id="ARBA00022884"/>
    </source>
</evidence>
<feature type="region of interest" description="Disordered" evidence="8">
    <location>
        <begin position="118"/>
        <end position="215"/>
    </location>
</feature>
<feature type="coiled-coil region" evidence="7">
    <location>
        <begin position="708"/>
        <end position="735"/>
    </location>
</feature>
<dbReference type="Proteomes" id="UP000046393">
    <property type="component" value="Unplaced"/>
</dbReference>
<dbReference type="GO" id="GO:0008270">
    <property type="term" value="F:zinc ion binding"/>
    <property type="evidence" value="ECO:0007669"/>
    <property type="project" value="UniProtKB-KW"/>
</dbReference>
<evidence type="ECO:0000313" key="10">
    <source>
        <dbReference type="Proteomes" id="UP000046393"/>
    </source>
</evidence>
<feature type="compositionally biased region" description="Basic and acidic residues" evidence="8">
    <location>
        <begin position="266"/>
        <end position="302"/>
    </location>
</feature>
<evidence type="ECO:0000256" key="3">
    <source>
        <dbReference type="ARBA" id="ARBA00022833"/>
    </source>
</evidence>
<evidence type="ECO:0000256" key="5">
    <source>
        <dbReference type="ARBA" id="ARBA00043866"/>
    </source>
</evidence>
<dbReference type="InterPro" id="IPR036855">
    <property type="entry name" value="Znf_CCCH_sf"/>
</dbReference>
<reference evidence="11" key="1">
    <citation type="submission" date="2017-02" db="UniProtKB">
        <authorList>
            <consortium name="WormBaseParasite"/>
        </authorList>
    </citation>
    <scope>IDENTIFICATION</scope>
</reference>
<dbReference type="InterPro" id="IPR000571">
    <property type="entry name" value="Znf_CCCH"/>
</dbReference>
<keyword evidence="7" id="KW-0175">Coiled coil</keyword>
<dbReference type="PROSITE" id="PS50103">
    <property type="entry name" value="ZF_C3H1"/>
    <property type="match status" value="1"/>
</dbReference>
<dbReference type="SUPFAM" id="SSF90229">
    <property type="entry name" value="CCCH zinc finger"/>
    <property type="match status" value="1"/>
</dbReference>
<evidence type="ECO:0000256" key="7">
    <source>
        <dbReference type="SAM" id="Coils"/>
    </source>
</evidence>
<proteinExistence type="predicted"/>
<dbReference type="FunFam" id="3.30.70.330:FF:000208">
    <property type="entry name" value="RNA-binding protein 27 isoform X2"/>
    <property type="match status" value="1"/>
</dbReference>
<dbReference type="AlphaFoldDB" id="A0A0N5AKW3"/>
<dbReference type="SMART" id="SM00360">
    <property type="entry name" value="RRM"/>
    <property type="match status" value="2"/>
</dbReference>
<comment type="function">
    <text evidence="5">May be involved in the turnover of nuclear polyadenylated (pA+) RNA.</text>
</comment>
<dbReference type="SUPFAM" id="SSF54928">
    <property type="entry name" value="RNA-binding domain, RBD"/>
    <property type="match status" value="1"/>
</dbReference>
<evidence type="ECO:0000313" key="11">
    <source>
        <dbReference type="WBParaSite" id="SMUV_0000515001-mRNA-1"/>
    </source>
</evidence>
<evidence type="ECO:0000256" key="1">
    <source>
        <dbReference type="ARBA" id="ARBA00022723"/>
    </source>
</evidence>
<feature type="compositionally biased region" description="Basic and acidic residues" evidence="8">
    <location>
        <begin position="142"/>
        <end position="188"/>
    </location>
</feature>
<dbReference type="Gene3D" id="1.20.1390.10">
    <property type="entry name" value="PWI domain"/>
    <property type="match status" value="1"/>
</dbReference>
<feature type="zinc finger region" description="C3H1-type" evidence="6">
    <location>
        <begin position="302"/>
        <end position="330"/>
    </location>
</feature>
<dbReference type="PANTHER" id="PTHR14398">
    <property type="entry name" value="RNA RECOGNITION RRM/RNP DOMAIN"/>
    <property type="match status" value="1"/>
</dbReference>
<dbReference type="Gene3D" id="3.30.70.330">
    <property type="match status" value="2"/>
</dbReference>
<feature type="compositionally biased region" description="Low complexity" evidence="8">
    <location>
        <begin position="123"/>
        <end position="141"/>
    </location>
</feature>
<organism evidence="10 11">
    <name type="scientific">Syphacia muris</name>
    <dbReference type="NCBI Taxonomy" id="451379"/>
    <lineage>
        <taxon>Eukaryota</taxon>
        <taxon>Metazoa</taxon>
        <taxon>Ecdysozoa</taxon>
        <taxon>Nematoda</taxon>
        <taxon>Chromadorea</taxon>
        <taxon>Rhabditida</taxon>
        <taxon>Spirurina</taxon>
        <taxon>Oxyuridomorpha</taxon>
        <taxon>Oxyuroidea</taxon>
        <taxon>Oxyuridae</taxon>
        <taxon>Syphacia</taxon>
    </lineage>
</organism>